<dbReference type="EMBL" id="AP024233">
    <property type="protein sequence ID" value="BCO10010.1"/>
    <property type="molecule type" value="Genomic_DNA"/>
</dbReference>
<keyword evidence="3" id="KW-1185">Reference proteome</keyword>
<evidence type="ECO:0000313" key="3">
    <source>
        <dbReference type="Proteomes" id="UP001063350"/>
    </source>
</evidence>
<proteinExistence type="predicted"/>
<evidence type="ECO:0000259" key="1">
    <source>
        <dbReference type="Pfam" id="PF07238"/>
    </source>
</evidence>
<dbReference type="RefSeq" id="WP_267926753.1">
    <property type="nucleotide sequence ID" value="NZ_AP024233.1"/>
</dbReference>
<dbReference type="InterPro" id="IPR009875">
    <property type="entry name" value="PilZ_domain"/>
</dbReference>
<name>A0A915UAW3_9BACT</name>
<organism evidence="2 3">
    <name type="scientific">Desulfolithobacter dissulfuricans</name>
    <dbReference type="NCBI Taxonomy" id="2795293"/>
    <lineage>
        <taxon>Bacteria</taxon>
        <taxon>Pseudomonadati</taxon>
        <taxon>Thermodesulfobacteriota</taxon>
        <taxon>Desulfobulbia</taxon>
        <taxon>Desulfobulbales</taxon>
        <taxon>Desulfobulbaceae</taxon>
        <taxon>Desulfolithobacter</taxon>
    </lineage>
</organism>
<protein>
    <recommendedName>
        <fullName evidence="1">PilZ domain-containing protein</fullName>
    </recommendedName>
</protein>
<dbReference type="Gene3D" id="2.40.10.220">
    <property type="entry name" value="predicted glycosyltransferase like domains"/>
    <property type="match status" value="1"/>
</dbReference>
<dbReference type="SUPFAM" id="SSF141371">
    <property type="entry name" value="PilZ domain-like"/>
    <property type="match status" value="1"/>
</dbReference>
<accession>A0A915UAW3</accession>
<evidence type="ECO:0000313" key="2">
    <source>
        <dbReference type="EMBL" id="BCO10010.1"/>
    </source>
</evidence>
<dbReference type="GO" id="GO:0035438">
    <property type="term" value="F:cyclic-di-GMP binding"/>
    <property type="evidence" value="ECO:0007669"/>
    <property type="project" value="InterPro"/>
</dbReference>
<gene>
    <name evidence="2" type="ORF">GF1_23860</name>
</gene>
<dbReference type="AlphaFoldDB" id="A0A915UAW3"/>
<reference evidence="2" key="1">
    <citation type="submission" date="2020-12" db="EMBL/GenBank/DDBJ databases">
        <title>Desulfobium dissulfuricans gen. nov., sp. nov., a novel mesophilic, sulfate-reducing bacterium isolated from a deep-sea hydrothermal vent.</title>
        <authorList>
            <person name="Hashimoto Y."/>
            <person name="Tame A."/>
            <person name="Sawayama S."/>
            <person name="Miyazaki J."/>
            <person name="Takai K."/>
            <person name="Nakagawa S."/>
        </authorList>
    </citation>
    <scope>NUCLEOTIDE SEQUENCE</scope>
    <source>
        <strain evidence="2">GF1</strain>
    </source>
</reference>
<dbReference type="Pfam" id="PF07238">
    <property type="entry name" value="PilZ"/>
    <property type="match status" value="1"/>
</dbReference>
<feature type="domain" description="PilZ" evidence="1">
    <location>
        <begin position="3"/>
        <end position="109"/>
    </location>
</feature>
<dbReference type="Proteomes" id="UP001063350">
    <property type="component" value="Chromosome"/>
</dbReference>
<dbReference type="KEGG" id="ddu:GF1_23860"/>
<sequence length="117" mass="13146">MTDRRRFPRYRVKDGALAFIGAVPGAIVDISEGGMAVHYAVFGREPDRNLRLDIFLGSDDFLLKDIPASIVNDSTLDPDAPFRAVQVKRFSLRFGELSDQQKSSLRYFILHNTVSEA</sequence>